<dbReference type="AlphaFoldDB" id="A0AAW1JYR3"/>
<dbReference type="EMBL" id="JASPKY010000299">
    <property type="protein sequence ID" value="KAK9709983.1"/>
    <property type="molecule type" value="Genomic_DNA"/>
</dbReference>
<name>A0AAW1JYR3_POPJA</name>
<sequence length="89" mass="10266">MENVAKRLEWEAGEVGLRINESESNCMYMRKVSVKANEGHLKIVLEGKMTMKMEKVQSITYLGVWFSEDENSARIVRDNRKSMAYGCET</sequence>
<comment type="caution">
    <text evidence="1">The sequence shown here is derived from an EMBL/GenBank/DDBJ whole genome shotgun (WGS) entry which is preliminary data.</text>
</comment>
<evidence type="ECO:0000313" key="1">
    <source>
        <dbReference type="EMBL" id="KAK9709983.1"/>
    </source>
</evidence>
<reference evidence="1 2" key="1">
    <citation type="journal article" date="2024" name="BMC Genomics">
        <title>De novo assembly and annotation of Popillia japonica's genome with initial clues to its potential as an invasive pest.</title>
        <authorList>
            <person name="Cucini C."/>
            <person name="Boschi S."/>
            <person name="Funari R."/>
            <person name="Cardaioli E."/>
            <person name="Iannotti N."/>
            <person name="Marturano G."/>
            <person name="Paoli F."/>
            <person name="Bruttini M."/>
            <person name="Carapelli A."/>
            <person name="Frati F."/>
            <person name="Nardi F."/>
        </authorList>
    </citation>
    <scope>NUCLEOTIDE SEQUENCE [LARGE SCALE GENOMIC DNA]</scope>
    <source>
        <strain evidence="1">DMR45628</strain>
    </source>
</reference>
<dbReference type="Proteomes" id="UP001458880">
    <property type="component" value="Unassembled WGS sequence"/>
</dbReference>
<protein>
    <submittedName>
        <fullName evidence="1">Uncharacterized protein</fullName>
    </submittedName>
</protein>
<accession>A0AAW1JYR3</accession>
<keyword evidence="2" id="KW-1185">Reference proteome</keyword>
<proteinExistence type="predicted"/>
<evidence type="ECO:0000313" key="2">
    <source>
        <dbReference type="Proteomes" id="UP001458880"/>
    </source>
</evidence>
<organism evidence="1 2">
    <name type="scientific">Popillia japonica</name>
    <name type="common">Japanese beetle</name>
    <dbReference type="NCBI Taxonomy" id="7064"/>
    <lineage>
        <taxon>Eukaryota</taxon>
        <taxon>Metazoa</taxon>
        <taxon>Ecdysozoa</taxon>
        <taxon>Arthropoda</taxon>
        <taxon>Hexapoda</taxon>
        <taxon>Insecta</taxon>
        <taxon>Pterygota</taxon>
        <taxon>Neoptera</taxon>
        <taxon>Endopterygota</taxon>
        <taxon>Coleoptera</taxon>
        <taxon>Polyphaga</taxon>
        <taxon>Scarabaeiformia</taxon>
        <taxon>Scarabaeidae</taxon>
        <taxon>Rutelinae</taxon>
        <taxon>Popillia</taxon>
    </lineage>
</organism>
<gene>
    <name evidence="1" type="ORF">QE152_g26245</name>
</gene>